<comment type="function">
    <text evidence="6">Involved in the regulation of the intracellular balance of NAD and NADP, and is a key enzyme in the biosynthesis of NADP. Catalyzes specifically the phosphorylation on 2'-hydroxyl of the adenosine moiety of NAD to yield NADP.</text>
</comment>
<keyword evidence="6" id="KW-0067">ATP-binding</keyword>
<comment type="cofactor">
    <cofactor evidence="6">
        <name>a divalent metal cation</name>
        <dbReference type="ChEBI" id="CHEBI:60240"/>
    </cofactor>
</comment>
<feature type="active site" description="Proton acceptor" evidence="6">
    <location>
        <position position="75"/>
    </location>
</feature>
<accession>A0ABX8BBP9</accession>
<sequence>MSQAMVAFETVGLIVKPHLTDITAYLTALAEWFVGRGCRVVGETPSAHLLPPTVTVLPSSDLAAQVGLVVVIGGDGTMIYAARLLGARDVPVLGVNYGYLGYLTEYTPETVYEALERIFAGDIHTDVRMKLEATVERQGEPRLTAQAVNDCVVTKSMLARLVPIECRIGGQFVSIFHADGLIIATPTGSTAYSLSAGGPIVHPTMQAIVITPICPHTLTNRPLVVPDTSEIELRLTTERGPFNVEDVFLTFDGQTGCAVEPEDRVLIRKSASVLKLIEPAGKDYFRLLRDKLKWGNG</sequence>
<organism evidence="7 8">
    <name type="scientific">Chloracidobacterium validum</name>
    <dbReference type="NCBI Taxonomy" id="2821543"/>
    <lineage>
        <taxon>Bacteria</taxon>
        <taxon>Pseudomonadati</taxon>
        <taxon>Acidobacteriota</taxon>
        <taxon>Terriglobia</taxon>
        <taxon>Terriglobales</taxon>
        <taxon>Acidobacteriaceae</taxon>
        <taxon>Chloracidobacterium</taxon>
    </lineage>
</organism>
<dbReference type="SUPFAM" id="SSF111331">
    <property type="entry name" value="NAD kinase/diacylglycerol kinase-like"/>
    <property type="match status" value="1"/>
</dbReference>
<feature type="binding site" evidence="6">
    <location>
        <position position="177"/>
    </location>
    <ligand>
        <name>NAD(+)</name>
        <dbReference type="ChEBI" id="CHEBI:57540"/>
    </ligand>
</feature>
<feature type="binding site" evidence="6">
    <location>
        <position position="179"/>
    </location>
    <ligand>
        <name>NAD(+)</name>
        <dbReference type="ChEBI" id="CHEBI:57540"/>
    </ligand>
</feature>
<dbReference type="Pfam" id="PF01513">
    <property type="entry name" value="NAD_kinase"/>
    <property type="match status" value="1"/>
</dbReference>
<comment type="subcellular location">
    <subcellularLocation>
        <location evidence="6">Cytoplasm</location>
    </subcellularLocation>
</comment>
<dbReference type="Pfam" id="PF20143">
    <property type="entry name" value="NAD_kinase_C"/>
    <property type="match status" value="1"/>
</dbReference>
<dbReference type="Gene3D" id="2.60.200.30">
    <property type="entry name" value="Probable inorganic polyphosphate/atp-NAD kinase, domain 2"/>
    <property type="match status" value="1"/>
</dbReference>
<gene>
    <name evidence="6" type="primary">nadK</name>
    <name evidence="7" type="ORF">J8C06_09050</name>
</gene>
<feature type="binding site" evidence="6">
    <location>
        <position position="160"/>
    </location>
    <ligand>
        <name>NAD(+)</name>
        <dbReference type="ChEBI" id="CHEBI:57540"/>
    </ligand>
</feature>
<dbReference type="Gene3D" id="3.40.50.10330">
    <property type="entry name" value="Probable inorganic polyphosphate/atp-NAD kinase, domain 1"/>
    <property type="match status" value="1"/>
</dbReference>
<evidence type="ECO:0000256" key="2">
    <source>
        <dbReference type="ARBA" id="ARBA00022777"/>
    </source>
</evidence>
<evidence type="ECO:0000313" key="7">
    <source>
        <dbReference type="EMBL" id="QUW02490.1"/>
    </source>
</evidence>
<keyword evidence="3 6" id="KW-0521">NADP</keyword>
<dbReference type="GO" id="GO:0016301">
    <property type="term" value="F:kinase activity"/>
    <property type="evidence" value="ECO:0007669"/>
    <property type="project" value="UniProtKB-KW"/>
</dbReference>
<dbReference type="EC" id="2.7.1.23" evidence="6"/>
<dbReference type="HAMAP" id="MF_00361">
    <property type="entry name" value="NAD_kinase"/>
    <property type="match status" value="1"/>
</dbReference>
<dbReference type="RefSeq" id="WP_211428380.1">
    <property type="nucleotide sequence ID" value="NZ_CP072648.1"/>
</dbReference>
<keyword evidence="6" id="KW-0547">Nucleotide-binding</keyword>
<evidence type="ECO:0000256" key="5">
    <source>
        <dbReference type="ARBA" id="ARBA00047925"/>
    </source>
</evidence>
<dbReference type="InterPro" id="IPR017438">
    <property type="entry name" value="ATP-NAD_kinase_N"/>
</dbReference>
<dbReference type="PANTHER" id="PTHR20275">
    <property type="entry name" value="NAD KINASE"/>
    <property type="match status" value="1"/>
</dbReference>
<dbReference type="InterPro" id="IPR002504">
    <property type="entry name" value="NADK"/>
</dbReference>
<comment type="caution">
    <text evidence="6">Lacks conserved residue(s) required for the propagation of feature annotation.</text>
</comment>
<protein>
    <recommendedName>
        <fullName evidence="6">NAD kinase</fullName>
        <ecNumber evidence="6">2.7.1.23</ecNumber>
    </recommendedName>
    <alternativeName>
        <fullName evidence="6">ATP-dependent NAD kinase</fullName>
    </alternativeName>
</protein>
<keyword evidence="2 6" id="KW-0418">Kinase</keyword>
<proteinExistence type="inferred from homology"/>
<evidence type="ECO:0000256" key="6">
    <source>
        <dbReference type="HAMAP-Rule" id="MF_00361"/>
    </source>
</evidence>
<evidence type="ECO:0000256" key="3">
    <source>
        <dbReference type="ARBA" id="ARBA00022857"/>
    </source>
</evidence>
<dbReference type="Proteomes" id="UP000676506">
    <property type="component" value="Chromosome 1"/>
</dbReference>
<feature type="binding site" evidence="6">
    <location>
        <begin position="75"/>
        <end position="76"/>
    </location>
    <ligand>
        <name>NAD(+)</name>
        <dbReference type="ChEBI" id="CHEBI:57540"/>
    </ligand>
</feature>
<keyword evidence="4 6" id="KW-0520">NAD</keyword>
<keyword evidence="1 6" id="KW-0808">Transferase</keyword>
<reference evidence="7 8" key="1">
    <citation type="submission" date="2021-03" db="EMBL/GenBank/DDBJ databases">
        <title>Genomic and phenotypic characterization of Chloracidobacterium isolates provides evidence for multiple species.</title>
        <authorList>
            <person name="Saini M.K."/>
            <person name="Costas A.M.G."/>
            <person name="Tank M."/>
            <person name="Bryant D.A."/>
        </authorList>
    </citation>
    <scope>NUCLEOTIDE SEQUENCE [LARGE SCALE GENOMIC DNA]</scope>
    <source>
        <strain evidence="7 8">BV2-C</strain>
    </source>
</reference>
<evidence type="ECO:0000313" key="8">
    <source>
        <dbReference type="Proteomes" id="UP000676506"/>
    </source>
</evidence>
<feature type="binding site" evidence="6">
    <location>
        <begin position="190"/>
        <end position="195"/>
    </location>
    <ligand>
        <name>NAD(+)</name>
        <dbReference type="ChEBI" id="CHEBI:57540"/>
    </ligand>
</feature>
<comment type="similarity">
    <text evidence="6">Belongs to the NAD kinase family.</text>
</comment>
<feature type="binding site" evidence="6">
    <location>
        <begin position="149"/>
        <end position="150"/>
    </location>
    <ligand>
        <name>NAD(+)</name>
        <dbReference type="ChEBI" id="CHEBI:57540"/>
    </ligand>
</feature>
<dbReference type="PANTHER" id="PTHR20275:SF0">
    <property type="entry name" value="NAD KINASE"/>
    <property type="match status" value="1"/>
</dbReference>
<keyword evidence="8" id="KW-1185">Reference proteome</keyword>
<dbReference type="InterPro" id="IPR016064">
    <property type="entry name" value="NAD/diacylglycerol_kinase_sf"/>
</dbReference>
<comment type="catalytic activity">
    <reaction evidence="5 6">
        <text>NAD(+) + ATP = ADP + NADP(+) + H(+)</text>
        <dbReference type="Rhea" id="RHEA:18629"/>
        <dbReference type="ChEBI" id="CHEBI:15378"/>
        <dbReference type="ChEBI" id="CHEBI:30616"/>
        <dbReference type="ChEBI" id="CHEBI:57540"/>
        <dbReference type="ChEBI" id="CHEBI:58349"/>
        <dbReference type="ChEBI" id="CHEBI:456216"/>
        <dbReference type="EC" id="2.7.1.23"/>
    </reaction>
</comment>
<dbReference type="InterPro" id="IPR017437">
    <property type="entry name" value="ATP-NAD_kinase_PpnK-typ_C"/>
</dbReference>
<feature type="binding site" evidence="6">
    <location>
        <position position="254"/>
    </location>
    <ligand>
        <name>NAD(+)</name>
        <dbReference type="ChEBI" id="CHEBI:57540"/>
    </ligand>
</feature>
<keyword evidence="6" id="KW-0963">Cytoplasm</keyword>
<dbReference type="EMBL" id="CP072648">
    <property type="protein sequence ID" value="QUW02490.1"/>
    <property type="molecule type" value="Genomic_DNA"/>
</dbReference>
<name>A0ABX8BBP9_9BACT</name>
<evidence type="ECO:0000256" key="4">
    <source>
        <dbReference type="ARBA" id="ARBA00023027"/>
    </source>
</evidence>
<evidence type="ECO:0000256" key="1">
    <source>
        <dbReference type="ARBA" id="ARBA00022679"/>
    </source>
</evidence>